<accession>A0A2N6QNE9</accession>
<dbReference type="GO" id="GO:0016491">
    <property type="term" value="F:oxidoreductase activity"/>
    <property type="evidence" value="ECO:0007669"/>
    <property type="project" value="UniProtKB-KW"/>
</dbReference>
<dbReference type="Proteomes" id="UP000235564">
    <property type="component" value="Unassembled WGS sequence"/>
</dbReference>
<protein>
    <submittedName>
        <fullName evidence="6">FAD-dependent oxidoreductase</fullName>
    </submittedName>
</protein>
<dbReference type="GO" id="GO:0051539">
    <property type="term" value="F:4 iron, 4 sulfur cluster binding"/>
    <property type="evidence" value="ECO:0007669"/>
    <property type="project" value="UniProtKB-KW"/>
</dbReference>
<evidence type="ECO:0000256" key="3">
    <source>
        <dbReference type="ARBA" id="ARBA00023002"/>
    </source>
</evidence>
<evidence type="ECO:0000313" key="6">
    <source>
        <dbReference type="EMBL" id="PMC22968.1"/>
    </source>
</evidence>
<keyword evidence="2" id="KW-0479">Metal-binding</keyword>
<proteinExistence type="predicted"/>
<keyword evidence="5" id="KW-0411">Iron-sulfur</keyword>
<dbReference type="EMBL" id="PNGJ01000012">
    <property type="protein sequence ID" value="PMC22968.1"/>
    <property type="molecule type" value="Genomic_DNA"/>
</dbReference>
<gene>
    <name evidence="6" type="ORF">CJ231_11925</name>
</gene>
<dbReference type="PANTHER" id="PTHR43498:SF1">
    <property type="entry name" value="COB--COM HETERODISULFIDE REDUCTASE IRON-SULFUR SUBUNIT A"/>
    <property type="match status" value="1"/>
</dbReference>
<dbReference type="Gene3D" id="3.50.50.60">
    <property type="entry name" value="FAD/NAD(P)-binding domain"/>
    <property type="match status" value="1"/>
</dbReference>
<evidence type="ECO:0000256" key="4">
    <source>
        <dbReference type="ARBA" id="ARBA00023004"/>
    </source>
</evidence>
<dbReference type="AlphaFoldDB" id="A0A2N6QNE9"/>
<dbReference type="InterPro" id="IPR036188">
    <property type="entry name" value="FAD/NAD-bd_sf"/>
</dbReference>
<keyword evidence="1" id="KW-0004">4Fe-4S</keyword>
<keyword evidence="3" id="KW-0560">Oxidoreductase</keyword>
<organism evidence="6 7">
    <name type="scientific">Hoylesella buccalis</name>
    <dbReference type="NCBI Taxonomy" id="28127"/>
    <lineage>
        <taxon>Bacteria</taxon>
        <taxon>Pseudomonadati</taxon>
        <taxon>Bacteroidota</taxon>
        <taxon>Bacteroidia</taxon>
        <taxon>Bacteroidales</taxon>
        <taxon>Prevotellaceae</taxon>
        <taxon>Hoylesella</taxon>
    </lineage>
</organism>
<keyword evidence="4" id="KW-0408">Iron</keyword>
<dbReference type="PANTHER" id="PTHR43498">
    <property type="entry name" value="FERREDOXIN:COB-COM HETERODISULFIDE REDUCTASE SUBUNIT A"/>
    <property type="match status" value="1"/>
</dbReference>
<dbReference type="SUPFAM" id="SSF51905">
    <property type="entry name" value="FAD/NAD(P)-binding domain"/>
    <property type="match status" value="1"/>
</dbReference>
<reference evidence="6 7" key="1">
    <citation type="submission" date="2017-09" db="EMBL/GenBank/DDBJ databases">
        <title>Bacterial strain isolated from the female urinary microbiota.</title>
        <authorList>
            <person name="Thomas-White K."/>
            <person name="Kumar N."/>
            <person name="Forster S."/>
            <person name="Putonti C."/>
            <person name="Lawley T."/>
            <person name="Wolfe A.J."/>
        </authorList>
    </citation>
    <scope>NUCLEOTIDE SEQUENCE [LARGE SCALE GENOMIC DNA]</scope>
    <source>
        <strain evidence="6 7">UMB0536</strain>
    </source>
</reference>
<dbReference type="InterPro" id="IPR039650">
    <property type="entry name" value="HdrA-like"/>
</dbReference>
<name>A0A2N6QNE9_9BACT</name>
<evidence type="ECO:0000313" key="7">
    <source>
        <dbReference type="Proteomes" id="UP000235564"/>
    </source>
</evidence>
<evidence type="ECO:0000256" key="2">
    <source>
        <dbReference type="ARBA" id="ARBA00022723"/>
    </source>
</evidence>
<evidence type="ECO:0000256" key="5">
    <source>
        <dbReference type="ARBA" id="ARBA00023014"/>
    </source>
</evidence>
<dbReference type="OrthoDB" id="615715at2"/>
<dbReference type="Pfam" id="PF12831">
    <property type="entry name" value="FAD_oxidored"/>
    <property type="match status" value="1"/>
</dbReference>
<sequence>MNRRSNRQMKEKRSYFLILVLYLIFLPKSLFGGNLHPDVVVAGGGASGVSAALQSARMGMRVLVVEESTWLGGMLTGAGVSAIDGNFNMPAGIFGEFRNRLAQHYGSLEALNTGWVSRVLFEPSVGNQVLNDMVAQEKNIEVWKESSIRRISKKQGEWNLKIKKQGKSVIVKTPMLIDATELGDVAAKCGVAYDVGMDSRHDTQEDIALEKGNNVIQDLTYVAILKDYKKDVSMRKPKGYDPSVFACCCINPLCISSNEPKRMWPAEKMMSYGQLPNGKIMLNWPINGNDYYVNLVEMSDKQRKQALKKAKEHTLCFLYFIQHELGFRHIGLADDEYPTDDLLPFIPYHRESRRIHGAVRFTLNHMVSPYNQAAPLYRTSIAVGDYPVDHHHMRYKESHTLPDIHFYPVPSFGLPLGTLIPQGVEGLIVAEKSISVSNIANGATRLQPVVMQIGQAAGALAALSLKKRTPLSGVSVRDVQDEILKAGGYLLPYLDVQKLDPRFIPYQHIGSTGILKGVGKNVDWKNETWLRADQPLKGRELEGMRDIFPRWKQTGAMLTDSVMTLGDALRVIQSVAESEGMPIKADWEPLLKKYHFKATDKAHVITRGEMAVLIDQMLDPFHWKEVDIRGNFMK</sequence>
<comment type="caution">
    <text evidence="6">The sequence shown here is derived from an EMBL/GenBank/DDBJ whole genome shotgun (WGS) entry which is preliminary data.</text>
</comment>
<dbReference type="GO" id="GO:0046872">
    <property type="term" value="F:metal ion binding"/>
    <property type="evidence" value="ECO:0007669"/>
    <property type="project" value="UniProtKB-KW"/>
</dbReference>
<evidence type="ECO:0000256" key="1">
    <source>
        <dbReference type="ARBA" id="ARBA00022485"/>
    </source>
</evidence>